<reference evidence="2" key="1">
    <citation type="journal article" date="2022" name="Int. J. Mol. Sci.">
        <title>Draft Genome of Tanacetum Coccineum: Genomic Comparison of Closely Related Tanacetum-Family Plants.</title>
        <authorList>
            <person name="Yamashiro T."/>
            <person name="Shiraishi A."/>
            <person name="Nakayama K."/>
            <person name="Satake H."/>
        </authorList>
    </citation>
    <scope>NUCLEOTIDE SEQUENCE</scope>
</reference>
<gene>
    <name evidence="2" type="ORF">Tco_0891386</name>
</gene>
<sequence length="545" mass="61773">MPITNVADEAVFKEWDDRVVRATTTAASLDAVQASGNIPKTRSTTMSNDPLSQEIGVNTPRSDEERIEHQELTDNVPPSPHDSPLSGGHTPGSDEGRTDLNELMKICTQLSNRVLALEHSKTAQDLVIKKLQKRVKRLENALRARTLGMKLFKIGTSRKKTLDKENVSKQERNDSNKTEELNLSDKESGGTEVFDDTTAAEKDVNVAELVSTVGDAVNAASVILDVSTARYSNVSAVGPSTSTARDIFEDEMTTIADILVAIRSTRPRTTSVVICNVEEEPRRATPVPIVQSQEKERKRFFAAQRAEQVRNKPPTRAQLRNKMVTYLKHMGKYTHNQLKSKSFEEIQKLYERKQKWINDFVPMDFEMKLEDDDAKKEELRACLDIVPVDDIAMDFESLATKYPIVDWKTHILIENIMYYQIIKANESSKNYKIFSGMLDDFDRQDVVDLYMLVKERLLKDRFLGSLRKLLAKFVYGYQIFEVLPISVIVSVSLLDCLLVYLDGYHHGVVPADTYKTSWNNIVPRKVNVFAWRATIGRIPVLVELD</sequence>
<feature type="region of interest" description="Disordered" evidence="1">
    <location>
        <begin position="162"/>
        <end position="192"/>
    </location>
</feature>
<accession>A0ABQ5C886</accession>
<dbReference type="EMBL" id="BQNB010013890">
    <property type="protein sequence ID" value="GJT21449.1"/>
    <property type="molecule type" value="Genomic_DNA"/>
</dbReference>
<evidence type="ECO:0000313" key="3">
    <source>
        <dbReference type="Proteomes" id="UP001151760"/>
    </source>
</evidence>
<feature type="compositionally biased region" description="Basic and acidic residues" evidence="1">
    <location>
        <begin position="61"/>
        <end position="72"/>
    </location>
</feature>
<evidence type="ECO:0000256" key="1">
    <source>
        <dbReference type="SAM" id="MobiDB-lite"/>
    </source>
</evidence>
<feature type="compositionally biased region" description="Basic and acidic residues" evidence="1">
    <location>
        <begin position="162"/>
        <end position="189"/>
    </location>
</feature>
<feature type="region of interest" description="Disordered" evidence="1">
    <location>
        <begin position="34"/>
        <end position="98"/>
    </location>
</feature>
<keyword evidence="3" id="KW-1185">Reference proteome</keyword>
<organism evidence="2 3">
    <name type="scientific">Tanacetum coccineum</name>
    <dbReference type="NCBI Taxonomy" id="301880"/>
    <lineage>
        <taxon>Eukaryota</taxon>
        <taxon>Viridiplantae</taxon>
        <taxon>Streptophyta</taxon>
        <taxon>Embryophyta</taxon>
        <taxon>Tracheophyta</taxon>
        <taxon>Spermatophyta</taxon>
        <taxon>Magnoliopsida</taxon>
        <taxon>eudicotyledons</taxon>
        <taxon>Gunneridae</taxon>
        <taxon>Pentapetalae</taxon>
        <taxon>asterids</taxon>
        <taxon>campanulids</taxon>
        <taxon>Asterales</taxon>
        <taxon>Asteraceae</taxon>
        <taxon>Asteroideae</taxon>
        <taxon>Anthemideae</taxon>
        <taxon>Anthemidinae</taxon>
        <taxon>Tanacetum</taxon>
    </lineage>
</organism>
<name>A0ABQ5C886_9ASTR</name>
<reference evidence="2" key="2">
    <citation type="submission" date="2022-01" db="EMBL/GenBank/DDBJ databases">
        <authorList>
            <person name="Yamashiro T."/>
            <person name="Shiraishi A."/>
            <person name="Satake H."/>
            <person name="Nakayama K."/>
        </authorList>
    </citation>
    <scope>NUCLEOTIDE SEQUENCE</scope>
</reference>
<dbReference type="Proteomes" id="UP001151760">
    <property type="component" value="Unassembled WGS sequence"/>
</dbReference>
<proteinExistence type="predicted"/>
<feature type="compositionally biased region" description="Polar residues" evidence="1">
    <location>
        <begin position="34"/>
        <end position="60"/>
    </location>
</feature>
<protein>
    <submittedName>
        <fullName evidence="2">Uncharacterized protein</fullName>
    </submittedName>
</protein>
<comment type="caution">
    <text evidence="2">The sequence shown here is derived from an EMBL/GenBank/DDBJ whole genome shotgun (WGS) entry which is preliminary data.</text>
</comment>
<evidence type="ECO:0000313" key="2">
    <source>
        <dbReference type="EMBL" id="GJT21449.1"/>
    </source>
</evidence>